<evidence type="ECO:0000313" key="3">
    <source>
        <dbReference type="Proteomes" id="UP000053558"/>
    </source>
</evidence>
<dbReference type="GeneID" id="19205469"/>
<reference evidence="3" key="1">
    <citation type="journal article" date="2012" name="Science">
        <title>The Paleozoic origin of enzymatic lignin decomposition reconstructed from 31 fungal genomes.</title>
        <authorList>
            <person name="Floudas D."/>
            <person name="Binder M."/>
            <person name="Riley R."/>
            <person name="Barry K."/>
            <person name="Blanchette R.A."/>
            <person name="Henrissat B."/>
            <person name="Martinez A.T."/>
            <person name="Otillar R."/>
            <person name="Spatafora J.W."/>
            <person name="Yadav J.S."/>
            <person name="Aerts A."/>
            <person name="Benoit I."/>
            <person name="Boyd A."/>
            <person name="Carlson A."/>
            <person name="Copeland A."/>
            <person name="Coutinho P.M."/>
            <person name="de Vries R.P."/>
            <person name="Ferreira P."/>
            <person name="Findley K."/>
            <person name="Foster B."/>
            <person name="Gaskell J."/>
            <person name="Glotzer D."/>
            <person name="Gorecki P."/>
            <person name="Heitman J."/>
            <person name="Hesse C."/>
            <person name="Hori C."/>
            <person name="Igarashi K."/>
            <person name="Jurgens J.A."/>
            <person name="Kallen N."/>
            <person name="Kersten P."/>
            <person name="Kohler A."/>
            <person name="Kuees U."/>
            <person name="Kumar T.K.A."/>
            <person name="Kuo A."/>
            <person name="LaButti K."/>
            <person name="Larrondo L.F."/>
            <person name="Lindquist E."/>
            <person name="Ling A."/>
            <person name="Lombard V."/>
            <person name="Lucas S."/>
            <person name="Lundell T."/>
            <person name="Martin R."/>
            <person name="McLaughlin D.J."/>
            <person name="Morgenstern I."/>
            <person name="Morin E."/>
            <person name="Murat C."/>
            <person name="Nagy L.G."/>
            <person name="Nolan M."/>
            <person name="Ohm R.A."/>
            <person name="Patyshakuliyeva A."/>
            <person name="Rokas A."/>
            <person name="Ruiz-Duenas F.J."/>
            <person name="Sabat G."/>
            <person name="Salamov A."/>
            <person name="Samejima M."/>
            <person name="Schmutz J."/>
            <person name="Slot J.C."/>
            <person name="St John F."/>
            <person name="Stenlid J."/>
            <person name="Sun H."/>
            <person name="Sun S."/>
            <person name="Syed K."/>
            <person name="Tsang A."/>
            <person name="Wiebenga A."/>
            <person name="Young D."/>
            <person name="Pisabarro A."/>
            <person name="Eastwood D.C."/>
            <person name="Martin F."/>
            <person name="Cullen D."/>
            <person name="Grigoriev I.V."/>
            <person name="Hibbett D.S."/>
        </authorList>
    </citation>
    <scope>NUCLEOTIDE SEQUENCE [LARGE SCALE GENOMIC DNA]</scope>
    <source>
        <strain evidence="3">RWD-64-598 SS2</strain>
    </source>
</reference>
<dbReference type="RefSeq" id="XP_007769517.1">
    <property type="nucleotide sequence ID" value="XM_007771327.1"/>
</dbReference>
<feature type="region of interest" description="Disordered" evidence="1">
    <location>
        <begin position="16"/>
        <end position="43"/>
    </location>
</feature>
<feature type="region of interest" description="Disordered" evidence="1">
    <location>
        <begin position="395"/>
        <end position="415"/>
    </location>
</feature>
<comment type="caution">
    <text evidence="2">The sequence shown here is derived from an EMBL/GenBank/DDBJ whole genome shotgun (WGS) entry which is preliminary data.</text>
</comment>
<name>A0A5M3MPG1_CONPW</name>
<evidence type="ECO:0000256" key="1">
    <source>
        <dbReference type="SAM" id="MobiDB-lite"/>
    </source>
</evidence>
<dbReference type="KEGG" id="cput:CONPUDRAFT_166086"/>
<organism evidence="2 3">
    <name type="scientific">Coniophora puteana (strain RWD-64-598)</name>
    <name type="common">Brown rot fungus</name>
    <dbReference type="NCBI Taxonomy" id="741705"/>
    <lineage>
        <taxon>Eukaryota</taxon>
        <taxon>Fungi</taxon>
        <taxon>Dikarya</taxon>
        <taxon>Basidiomycota</taxon>
        <taxon>Agaricomycotina</taxon>
        <taxon>Agaricomycetes</taxon>
        <taxon>Agaricomycetidae</taxon>
        <taxon>Boletales</taxon>
        <taxon>Coniophorineae</taxon>
        <taxon>Coniophoraceae</taxon>
        <taxon>Coniophora</taxon>
    </lineage>
</organism>
<feature type="region of interest" description="Disordered" evidence="1">
    <location>
        <begin position="444"/>
        <end position="564"/>
    </location>
</feature>
<dbReference type="InterPro" id="IPR046521">
    <property type="entry name" value="DUF6698"/>
</dbReference>
<feature type="region of interest" description="Disordered" evidence="1">
    <location>
        <begin position="576"/>
        <end position="612"/>
    </location>
</feature>
<feature type="compositionally biased region" description="Polar residues" evidence="1">
    <location>
        <begin position="513"/>
        <end position="522"/>
    </location>
</feature>
<dbReference type="EMBL" id="JH711579">
    <property type="protein sequence ID" value="EIW80604.1"/>
    <property type="molecule type" value="Genomic_DNA"/>
</dbReference>
<sequence>MGFTFSNTWTIQNSARSHSRSVSPASKSSRSSSKAGHQTSPVLSSTVMKHCDRLGKYLTRTAGLVWEVNDILQVALYQGLGGDLDDSVFGAVSPSLKRRVKSMSAGALQWHQTLFDYMRSNAPAVLDLVQTPDAQDELDACIDKIRNRINTTRSNDFNPVRARISFYASPNMNEPLKPYLTNHSGRDEYGFNHRQLGRLLCPIPYIQDWRENRKRTQAKLLAGSIPGISTLLPAFTYKGDAVAGSEYDPENIAEGMWEGYMMERIAKHIFVAPKAGLNNDVTPVSTRSNAVIMDTTEIIPEHLPYITIVGRWGICAGKQWGETADGAYQWKKAHRHLLEIVWDPVYEDVVNKAVRYLNLQVFGHEDGANPESVDDDDDESNDKNMFTQLRAQLERKKAVAAQEEKDSESNTAETDIRARTVDITLEKDQDQFDSALEFDQATEDIEKGRDKTPQFSDSEQPPSKPPSKPPRKRRTIPSPSHSGEDNIDADASTTNTRNRQILPPRKDVVPNVDDTQPATSTRHQGHSDRHSEPVEGEPNNGEQLDEAAGTSTAVPARLRRPQASADLTFADEALSDAEDAENAEASRKTVTTRSKLVASAKTTGVTARKKRN</sequence>
<protein>
    <submittedName>
        <fullName evidence="2">Uncharacterized protein</fullName>
    </submittedName>
</protein>
<dbReference type="Pfam" id="PF20414">
    <property type="entry name" value="DUF6698"/>
    <property type="match status" value="1"/>
</dbReference>
<feature type="compositionally biased region" description="Polar residues" evidence="1">
    <location>
        <begin position="588"/>
        <end position="605"/>
    </location>
</feature>
<feature type="compositionally biased region" description="Low complexity" evidence="1">
    <location>
        <begin position="16"/>
        <end position="35"/>
    </location>
</feature>
<gene>
    <name evidence="2" type="ORF">CONPUDRAFT_166086</name>
</gene>
<dbReference type="OrthoDB" id="3220614at2759"/>
<accession>A0A5M3MPG1</accession>
<proteinExistence type="predicted"/>
<keyword evidence="3" id="KW-1185">Reference proteome</keyword>
<dbReference type="AlphaFoldDB" id="A0A5M3MPG1"/>
<dbReference type="OMA" id="YMMERIA"/>
<evidence type="ECO:0000313" key="2">
    <source>
        <dbReference type="EMBL" id="EIW80604.1"/>
    </source>
</evidence>
<dbReference type="Proteomes" id="UP000053558">
    <property type="component" value="Unassembled WGS sequence"/>
</dbReference>